<accession>A0A9P8BNI5</accession>
<comment type="caution">
    <text evidence="1">The sequence shown here is derived from an EMBL/GenBank/DDBJ whole genome shotgun (WGS) entry which is preliminary data.</text>
</comment>
<dbReference type="AlphaFoldDB" id="A0A9P8BNI5"/>
<name>A0A9P8BNI5_9FUNG</name>
<keyword evidence="2" id="KW-1185">Reference proteome</keyword>
<protein>
    <submittedName>
        <fullName evidence="1">Uncharacterized protein</fullName>
    </submittedName>
</protein>
<gene>
    <name evidence="1" type="ORF">KI688_006607</name>
</gene>
<dbReference type="OrthoDB" id="1930718at2759"/>
<sequence>MCNGTRLQITNLKKYVIEAKILPGSFTYNIVLISRIPLTTNDDVSRLSPAGFIDGCQSVWHAPDEVSTKLDWKLVPFSRDASPQLVGLIKYFPSWIFKYFHMCSIGLRSGDCAGQFKSVPSSSVKSTDFKYALVTLAVCFGSLSC</sequence>
<evidence type="ECO:0000313" key="1">
    <source>
        <dbReference type="EMBL" id="KAG9062275.1"/>
    </source>
</evidence>
<dbReference type="EMBL" id="JAHRHY010000020">
    <property type="protein sequence ID" value="KAG9062275.1"/>
    <property type="molecule type" value="Genomic_DNA"/>
</dbReference>
<reference evidence="1" key="1">
    <citation type="submission" date="2021-06" db="EMBL/GenBank/DDBJ databases">
        <title>Genome Sequence of Mortierella hyaline Strain SCG-10, a Cold-Adapted, Nitrate-Reducing Fungus Isolated from Soil in Minnesota, USA.</title>
        <authorList>
            <person name="Aldossari N."/>
        </authorList>
    </citation>
    <scope>NUCLEOTIDE SEQUENCE</scope>
    <source>
        <strain evidence="1">SCG-10</strain>
    </source>
</reference>
<dbReference type="Proteomes" id="UP000707451">
    <property type="component" value="Unassembled WGS sequence"/>
</dbReference>
<evidence type="ECO:0000313" key="2">
    <source>
        <dbReference type="Proteomes" id="UP000707451"/>
    </source>
</evidence>
<organism evidence="1 2">
    <name type="scientific">Linnemannia hyalina</name>
    <dbReference type="NCBI Taxonomy" id="64524"/>
    <lineage>
        <taxon>Eukaryota</taxon>
        <taxon>Fungi</taxon>
        <taxon>Fungi incertae sedis</taxon>
        <taxon>Mucoromycota</taxon>
        <taxon>Mortierellomycotina</taxon>
        <taxon>Mortierellomycetes</taxon>
        <taxon>Mortierellales</taxon>
        <taxon>Mortierellaceae</taxon>
        <taxon>Linnemannia</taxon>
    </lineage>
</organism>
<proteinExistence type="predicted"/>